<dbReference type="Gene3D" id="4.10.640.10">
    <property type="entry name" value="Ribosomal protein S18"/>
    <property type="match status" value="1"/>
</dbReference>
<dbReference type="InterPro" id="IPR036870">
    <property type="entry name" value="Ribosomal_bS18_sf"/>
</dbReference>
<evidence type="ECO:0000256" key="2">
    <source>
        <dbReference type="ARBA" id="ARBA00023274"/>
    </source>
</evidence>
<evidence type="ECO:0000256" key="1">
    <source>
        <dbReference type="ARBA" id="ARBA00022980"/>
    </source>
</evidence>
<reference evidence="4" key="1">
    <citation type="submission" date="2025-08" db="UniProtKB">
        <authorList>
            <consortium name="RefSeq"/>
        </authorList>
    </citation>
    <scope>IDENTIFICATION</scope>
</reference>
<sequence length="169" mass="19473">MAATMKLRLSPNFVLSITRSLRQRWPAAKSFSLSASISAKRVEVTTEDNKTVIEGKPLESEVKSPVRKIQAATGCPLCEFQDKLTYRDVLILHQFISPDGRILPKHVTGMCHTMQWKLERLLYQSYSAGLLPNYKPDLPIGEDPKTYEKSYKWRKNNVYYEDFSFENPL</sequence>
<keyword evidence="1 4" id="KW-0689">Ribosomal protein</keyword>
<dbReference type="GeneID" id="101850087"/>
<proteinExistence type="predicted"/>
<dbReference type="RefSeq" id="XP_005098626.1">
    <property type="nucleotide sequence ID" value="XM_005098569.3"/>
</dbReference>
<dbReference type="PANTHER" id="PTHR13479">
    <property type="entry name" value="30S RIBOSOMAL PROTEIN S18"/>
    <property type="match status" value="1"/>
</dbReference>
<dbReference type="Pfam" id="PF01084">
    <property type="entry name" value="Ribosomal_S18"/>
    <property type="match status" value="1"/>
</dbReference>
<dbReference type="PANTHER" id="PTHR13479:SF66">
    <property type="entry name" value="LARGE RIBOSOMAL SUBUNIT PROTEIN ML66"/>
    <property type="match status" value="1"/>
</dbReference>
<keyword evidence="2" id="KW-0687">Ribonucleoprotein</keyword>
<name>A0ABM0JPQ0_APLCA</name>
<dbReference type="GO" id="GO:0005840">
    <property type="term" value="C:ribosome"/>
    <property type="evidence" value="ECO:0007669"/>
    <property type="project" value="UniProtKB-KW"/>
</dbReference>
<organism evidence="3 4">
    <name type="scientific">Aplysia californica</name>
    <name type="common">California sea hare</name>
    <dbReference type="NCBI Taxonomy" id="6500"/>
    <lineage>
        <taxon>Eukaryota</taxon>
        <taxon>Metazoa</taxon>
        <taxon>Spiralia</taxon>
        <taxon>Lophotrochozoa</taxon>
        <taxon>Mollusca</taxon>
        <taxon>Gastropoda</taxon>
        <taxon>Heterobranchia</taxon>
        <taxon>Euthyneura</taxon>
        <taxon>Tectipleura</taxon>
        <taxon>Aplysiida</taxon>
        <taxon>Aplysioidea</taxon>
        <taxon>Aplysiidae</taxon>
        <taxon>Aplysia</taxon>
    </lineage>
</organism>
<keyword evidence="3" id="KW-1185">Reference proteome</keyword>
<evidence type="ECO:0000313" key="4">
    <source>
        <dbReference type="RefSeq" id="XP_005098626.1"/>
    </source>
</evidence>
<gene>
    <name evidence="4" type="primary">LOC101850087</name>
</gene>
<dbReference type="InterPro" id="IPR001648">
    <property type="entry name" value="Ribosomal_bS18"/>
</dbReference>
<dbReference type="Proteomes" id="UP000694888">
    <property type="component" value="Unplaced"/>
</dbReference>
<accession>A0ABM0JPQ0</accession>
<protein>
    <submittedName>
        <fullName evidence="4">39S ribosomal protein S18a, mitochondrial</fullName>
    </submittedName>
</protein>
<evidence type="ECO:0000313" key="3">
    <source>
        <dbReference type="Proteomes" id="UP000694888"/>
    </source>
</evidence>
<dbReference type="SUPFAM" id="SSF46911">
    <property type="entry name" value="Ribosomal protein S18"/>
    <property type="match status" value="1"/>
</dbReference>